<comment type="caution">
    <text evidence="2">The sequence shown here is derived from an EMBL/GenBank/DDBJ whole genome shotgun (WGS) entry which is preliminary data.</text>
</comment>
<sequence>MRSRIPATPPHPHKKFERHQSDRNYKDPIHLPVFTQSKHSFIIHKHARGAVTGKKNQNRRNNEGVFTVHNESRSESIMMVCRDSGGVRVQELLDENDESAVKHNAAICEFCKLRVLKLTLCGVAMLHR</sequence>
<evidence type="ECO:0000313" key="3">
    <source>
        <dbReference type="Proteomes" id="UP001367508"/>
    </source>
</evidence>
<reference evidence="2 3" key="1">
    <citation type="submission" date="2024-01" db="EMBL/GenBank/DDBJ databases">
        <title>The genomes of 5 underutilized Papilionoideae crops provide insights into root nodulation and disease resistanc.</title>
        <authorList>
            <person name="Jiang F."/>
        </authorList>
    </citation>
    <scope>NUCLEOTIDE SEQUENCE [LARGE SCALE GENOMIC DNA]</scope>
    <source>
        <strain evidence="2">LVBAO_FW01</strain>
        <tissue evidence="2">Leaves</tissue>
    </source>
</reference>
<protein>
    <submittedName>
        <fullName evidence="2">Uncharacterized protein</fullName>
    </submittedName>
</protein>
<gene>
    <name evidence="2" type="ORF">VNO77_00120</name>
</gene>
<feature type="region of interest" description="Disordered" evidence="1">
    <location>
        <begin position="1"/>
        <end position="25"/>
    </location>
</feature>
<evidence type="ECO:0000256" key="1">
    <source>
        <dbReference type="SAM" id="MobiDB-lite"/>
    </source>
</evidence>
<name>A0AAN9MNV0_CANGL</name>
<evidence type="ECO:0000313" key="2">
    <source>
        <dbReference type="EMBL" id="KAK7358195.1"/>
    </source>
</evidence>
<organism evidence="2 3">
    <name type="scientific">Canavalia gladiata</name>
    <name type="common">Sword bean</name>
    <name type="synonym">Dolichos gladiatus</name>
    <dbReference type="NCBI Taxonomy" id="3824"/>
    <lineage>
        <taxon>Eukaryota</taxon>
        <taxon>Viridiplantae</taxon>
        <taxon>Streptophyta</taxon>
        <taxon>Embryophyta</taxon>
        <taxon>Tracheophyta</taxon>
        <taxon>Spermatophyta</taxon>
        <taxon>Magnoliopsida</taxon>
        <taxon>eudicotyledons</taxon>
        <taxon>Gunneridae</taxon>
        <taxon>Pentapetalae</taxon>
        <taxon>rosids</taxon>
        <taxon>fabids</taxon>
        <taxon>Fabales</taxon>
        <taxon>Fabaceae</taxon>
        <taxon>Papilionoideae</taxon>
        <taxon>50 kb inversion clade</taxon>
        <taxon>NPAAA clade</taxon>
        <taxon>indigoferoid/millettioid clade</taxon>
        <taxon>Phaseoleae</taxon>
        <taxon>Canavalia</taxon>
    </lineage>
</organism>
<dbReference type="AlphaFoldDB" id="A0AAN9MNV0"/>
<accession>A0AAN9MNV0</accession>
<dbReference type="EMBL" id="JAYMYQ010000001">
    <property type="protein sequence ID" value="KAK7358195.1"/>
    <property type="molecule type" value="Genomic_DNA"/>
</dbReference>
<keyword evidence="3" id="KW-1185">Reference proteome</keyword>
<dbReference type="Proteomes" id="UP001367508">
    <property type="component" value="Unassembled WGS sequence"/>
</dbReference>
<proteinExistence type="predicted"/>